<accession>A0A2P5D027</accession>
<keyword evidence="3" id="KW-0408">Iron</keyword>
<keyword evidence="5" id="KW-0223">Dioxygenase</keyword>
<evidence type="ECO:0000313" key="6">
    <source>
        <dbReference type="Proteomes" id="UP000237000"/>
    </source>
</evidence>
<proteinExistence type="predicted"/>
<evidence type="ECO:0000256" key="1">
    <source>
        <dbReference type="ARBA" id="ARBA00022723"/>
    </source>
</evidence>
<evidence type="ECO:0000256" key="3">
    <source>
        <dbReference type="ARBA" id="ARBA00023004"/>
    </source>
</evidence>
<gene>
    <name evidence="5" type="ORF">TorRG33x02_267180</name>
</gene>
<dbReference type="GO" id="GO:0051213">
    <property type="term" value="F:dioxygenase activity"/>
    <property type="evidence" value="ECO:0007669"/>
    <property type="project" value="UniProtKB-KW"/>
</dbReference>
<dbReference type="OrthoDB" id="288590at2759"/>
<dbReference type="PANTHER" id="PTHR10209:SF859">
    <property type="entry name" value="OS03G0690500 PROTEIN"/>
    <property type="match status" value="1"/>
</dbReference>
<protein>
    <submittedName>
        <fullName evidence="5">Non-heme dioxygenase N-terminal domain containing protein</fullName>
    </submittedName>
</protein>
<dbReference type="STRING" id="63057.A0A2P5D027"/>
<dbReference type="PANTHER" id="PTHR10209">
    <property type="entry name" value="OXIDOREDUCTASE, 2OG-FE II OXYGENASE FAMILY PROTEIN"/>
    <property type="match status" value="1"/>
</dbReference>
<reference evidence="6" key="1">
    <citation type="submission" date="2016-06" db="EMBL/GenBank/DDBJ databases">
        <title>Parallel loss of symbiosis genes in relatives of nitrogen-fixing non-legume Parasponia.</title>
        <authorList>
            <person name="Van Velzen R."/>
            <person name="Holmer R."/>
            <person name="Bu F."/>
            <person name="Rutten L."/>
            <person name="Van Zeijl A."/>
            <person name="Liu W."/>
            <person name="Santuari L."/>
            <person name="Cao Q."/>
            <person name="Sharma T."/>
            <person name="Shen D."/>
            <person name="Roswanjaya Y."/>
            <person name="Wardhani T."/>
            <person name="Kalhor M.S."/>
            <person name="Jansen J."/>
            <person name="Van den Hoogen J."/>
            <person name="Gungor B."/>
            <person name="Hartog M."/>
            <person name="Hontelez J."/>
            <person name="Verver J."/>
            <person name="Yang W.-C."/>
            <person name="Schijlen E."/>
            <person name="Repin R."/>
            <person name="Schilthuizen M."/>
            <person name="Schranz E."/>
            <person name="Heidstra R."/>
            <person name="Miyata K."/>
            <person name="Fedorova E."/>
            <person name="Kohlen W."/>
            <person name="Bisseling T."/>
            <person name="Smit S."/>
            <person name="Geurts R."/>
        </authorList>
    </citation>
    <scope>NUCLEOTIDE SEQUENCE [LARGE SCALE GENOMIC DNA]</scope>
    <source>
        <strain evidence="6">cv. RG33-2</strain>
    </source>
</reference>
<dbReference type="InParanoid" id="A0A2P5D027"/>
<name>A0A2P5D027_TREOI</name>
<dbReference type="SUPFAM" id="SSF51197">
    <property type="entry name" value="Clavaminate synthase-like"/>
    <property type="match status" value="1"/>
</dbReference>
<evidence type="ECO:0000313" key="5">
    <source>
        <dbReference type="EMBL" id="PON66656.1"/>
    </source>
</evidence>
<keyword evidence="1" id="KW-0479">Metal-binding</keyword>
<dbReference type="InterPro" id="IPR027443">
    <property type="entry name" value="IPNS-like_sf"/>
</dbReference>
<keyword evidence="2" id="KW-0560">Oxidoreductase</keyword>
<comment type="caution">
    <text evidence="5">The sequence shown here is derived from an EMBL/GenBank/DDBJ whole genome shotgun (WGS) entry which is preliminary data.</text>
</comment>
<keyword evidence="6" id="KW-1185">Reference proteome</keyword>
<dbReference type="Pfam" id="PF14226">
    <property type="entry name" value="DIOX_N"/>
    <property type="match status" value="1"/>
</dbReference>
<dbReference type="Proteomes" id="UP000237000">
    <property type="component" value="Unassembled WGS sequence"/>
</dbReference>
<sequence>MTEQANSRLLRTLKPVLKGLSILGLVSGETQLRIPIVDLKNMGKDWFRRQEIVNEVRAAAETWGIFQVANHGTPPSVLEEMGAGARRFHEQATEAKREFYTRDPSRPVRYSSNFDLFRAPAANWRDTMFCIMAPTPPRLEKLPLACR</sequence>
<dbReference type="GO" id="GO:0046872">
    <property type="term" value="F:metal ion binding"/>
    <property type="evidence" value="ECO:0007669"/>
    <property type="project" value="UniProtKB-KW"/>
</dbReference>
<feature type="domain" description="Non-haem dioxygenase N-terminal" evidence="4">
    <location>
        <begin position="34"/>
        <end position="133"/>
    </location>
</feature>
<dbReference type="InterPro" id="IPR026992">
    <property type="entry name" value="DIOX_N"/>
</dbReference>
<evidence type="ECO:0000259" key="4">
    <source>
        <dbReference type="Pfam" id="PF14226"/>
    </source>
</evidence>
<dbReference type="AlphaFoldDB" id="A0A2P5D027"/>
<dbReference type="Gene3D" id="2.60.120.330">
    <property type="entry name" value="B-lactam Antibiotic, Isopenicillin N Synthase, Chain"/>
    <property type="match status" value="1"/>
</dbReference>
<organism evidence="5 6">
    <name type="scientific">Trema orientale</name>
    <name type="common">Charcoal tree</name>
    <name type="synonym">Celtis orientalis</name>
    <dbReference type="NCBI Taxonomy" id="63057"/>
    <lineage>
        <taxon>Eukaryota</taxon>
        <taxon>Viridiplantae</taxon>
        <taxon>Streptophyta</taxon>
        <taxon>Embryophyta</taxon>
        <taxon>Tracheophyta</taxon>
        <taxon>Spermatophyta</taxon>
        <taxon>Magnoliopsida</taxon>
        <taxon>eudicotyledons</taxon>
        <taxon>Gunneridae</taxon>
        <taxon>Pentapetalae</taxon>
        <taxon>rosids</taxon>
        <taxon>fabids</taxon>
        <taxon>Rosales</taxon>
        <taxon>Cannabaceae</taxon>
        <taxon>Trema</taxon>
    </lineage>
</organism>
<evidence type="ECO:0000256" key="2">
    <source>
        <dbReference type="ARBA" id="ARBA00023002"/>
    </source>
</evidence>
<dbReference type="EMBL" id="JXTC01000310">
    <property type="protein sequence ID" value="PON66656.1"/>
    <property type="molecule type" value="Genomic_DNA"/>
</dbReference>